<evidence type="ECO:0000313" key="1">
    <source>
        <dbReference type="EMBL" id="VYS68349.1"/>
    </source>
</evidence>
<dbReference type="AlphaFoldDB" id="A0A654G5H4"/>
<sequence>MRLVSDRFKCTTGSVDFPMFCKMTSHATLTMHLSDIPPVVQAACLTIPLLLSGRRSNNILAWSRYAWLTTVDVGALFQFFDDFLPTPYIPANTVGLFRINSGRFIDNNENWAPVNNHNGQRVTSSCLRSEALRFNYIESRMLPINGIVFTKRVIRRGLHPGYTLVHYLRVPQ</sequence>
<reference evidence="1 2" key="1">
    <citation type="submission" date="2019-11" db="EMBL/GenBank/DDBJ databases">
        <authorList>
            <person name="Jiao W.-B."/>
            <person name="Schneeberger K."/>
        </authorList>
    </citation>
    <scope>NUCLEOTIDE SEQUENCE [LARGE SCALE GENOMIC DNA]</scope>
    <source>
        <strain evidence="2">cv. An-1</strain>
    </source>
</reference>
<accession>A0A654G5H4</accession>
<dbReference type="Proteomes" id="UP000426265">
    <property type="component" value="Unassembled WGS sequence"/>
</dbReference>
<evidence type="ECO:0000313" key="2">
    <source>
        <dbReference type="Proteomes" id="UP000426265"/>
    </source>
</evidence>
<name>A0A654G5H4_ARATH</name>
<proteinExistence type="predicted"/>
<organism evidence="1 2">
    <name type="scientific">Arabidopsis thaliana</name>
    <name type="common">Mouse-ear cress</name>
    <dbReference type="NCBI Taxonomy" id="3702"/>
    <lineage>
        <taxon>Eukaryota</taxon>
        <taxon>Viridiplantae</taxon>
        <taxon>Streptophyta</taxon>
        <taxon>Embryophyta</taxon>
        <taxon>Tracheophyta</taxon>
        <taxon>Spermatophyta</taxon>
        <taxon>Magnoliopsida</taxon>
        <taxon>eudicotyledons</taxon>
        <taxon>Gunneridae</taxon>
        <taxon>Pentapetalae</taxon>
        <taxon>rosids</taxon>
        <taxon>malvids</taxon>
        <taxon>Brassicales</taxon>
        <taxon>Brassicaceae</taxon>
        <taxon>Camelineae</taxon>
        <taxon>Arabidopsis</taxon>
    </lineage>
</organism>
<protein>
    <submittedName>
        <fullName evidence="1">Uncharacterized protein</fullName>
    </submittedName>
</protein>
<gene>
    <name evidence="1" type="ORF">AN1_LOCUS23743</name>
</gene>
<dbReference type="EMBL" id="CACRSJ010000110">
    <property type="protein sequence ID" value="VYS68349.1"/>
    <property type="molecule type" value="Genomic_DNA"/>
</dbReference>